<evidence type="ECO:0000256" key="3">
    <source>
        <dbReference type="ARBA" id="ARBA00012980"/>
    </source>
</evidence>
<dbReference type="FunFam" id="3.40.50.300:FF:000679">
    <property type="entry name" value="Thymidylate kinase"/>
    <property type="match status" value="1"/>
</dbReference>
<evidence type="ECO:0000313" key="12">
    <source>
        <dbReference type="Proteomes" id="UP001148312"/>
    </source>
</evidence>
<feature type="domain" description="Thymidylate kinase-like" evidence="10">
    <location>
        <begin position="17"/>
        <end position="197"/>
    </location>
</feature>
<dbReference type="InterPro" id="IPR018094">
    <property type="entry name" value="Thymidylate_kinase"/>
</dbReference>
<gene>
    <name evidence="11" type="ORF">N7539_000376</name>
</gene>
<keyword evidence="12" id="KW-1185">Reference proteome</keyword>
<keyword evidence="6" id="KW-0545">Nucleotide biosynthesis</keyword>
<dbReference type="GO" id="GO:0005634">
    <property type="term" value="C:nucleus"/>
    <property type="evidence" value="ECO:0007669"/>
    <property type="project" value="TreeGrafter"/>
</dbReference>
<reference evidence="11" key="2">
    <citation type="journal article" date="2023" name="IMA Fungus">
        <title>Comparative genomic study of the Penicillium genus elucidates a diverse pangenome and 15 lateral gene transfer events.</title>
        <authorList>
            <person name="Petersen C."/>
            <person name="Sorensen T."/>
            <person name="Nielsen M.R."/>
            <person name="Sondergaard T.E."/>
            <person name="Sorensen J.L."/>
            <person name="Fitzpatrick D.A."/>
            <person name="Frisvad J.C."/>
            <person name="Nielsen K.L."/>
        </authorList>
    </citation>
    <scope>NUCLEOTIDE SEQUENCE</scope>
    <source>
        <strain evidence="11">IBT 30728</strain>
    </source>
</reference>
<dbReference type="EMBL" id="JAPWDQ010000001">
    <property type="protein sequence ID" value="KAJ5495260.1"/>
    <property type="molecule type" value="Genomic_DNA"/>
</dbReference>
<dbReference type="Gene3D" id="3.40.50.300">
    <property type="entry name" value="P-loop containing nucleotide triphosphate hydrolases"/>
    <property type="match status" value="1"/>
</dbReference>
<comment type="similarity">
    <text evidence="2">Belongs to the thymidylate kinase family.</text>
</comment>
<evidence type="ECO:0000256" key="7">
    <source>
        <dbReference type="ARBA" id="ARBA00022741"/>
    </source>
</evidence>
<dbReference type="GO" id="GO:0006235">
    <property type="term" value="P:dTTP biosynthetic process"/>
    <property type="evidence" value="ECO:0007669"/>
    <property type="project" value="TreeGrafter"/>
</dbReference>
<dbReference type="InterPro" id="IPR018095">
    <property type="entry name" value="Thymidylate_kin_CS"/>
</dbReference>
<dbReference type="InterPro" id="IPR027417">
    <property type="entry name" value="P-loop_NTPase"/>
</dbReference>
<dbReference type="Pfam" id="PF02223">
    <property type="entry name" value="Thymidylate_kin"/>
    <property type="match status" value="1"/>
</dbReference>
<dbReference type="Proteomes" id="UP001148312">
    <property type="component" value="Unassembled WGS sequence"/>
</dbReference>
<dbReference type="GO" id="GO:0005829">
    <property type="term" value="C:cytosol"/>
    <property type="evidence" value="ECO:0007669"/>
    <property type="project" value="TreeGrafter"/>
</dbReference>
<dbReference type="AlphaFoldDB" id="A0A9W9XMJ4"/>
<evidence type="ECO:0000256" key="6">
    <source>
        <dbReference type="ARBA" id="ARBA00022727"/>
    </source>
</evidence>
<dbReference type="GO" id="GO:0006227">
    <property type="term" value="P:dUDP biosynthetic process"/>
    <property type="evidence" value="ECO:0007669"/>
    <property type="project" value="TreeGrafter"/>
</dbReference>
<evidence type="ECO:0000259" key="10">
    <source>
        <dbReference type="Pfam" id="PF02223"/>
    </source>
</evidence>
<evidence type="ECO:0000256" key="8">
    <source>
        <dbReference type="ARBA" id="ARBA00022777"/>
    </source>
</evidence>
<name>A0A9W9XMJ4_9EURO</name>
<evidence type="ECO:0000256" key="2">
    <source>
        <dbReference type="ARBA" id="ARBA00009776"/>
    </source>
</evidence>
<protein>
    <recommendedName>
        <fullName evidence="4">Thymidylate kinase</fullName>
        <ecNumber evidence="3">2.7.4.9</ecNumber>
    </recommendedName>
</protein>
<reference evidence="11" key="1">
    <citation type="submission" date="2022-12" db="EMBL/GenBank/DDBJ databases">
        <authorList>
            <person name="Petersen C."/>
        </authorList>
    </citation>
    <scope>NUCLEOTIDE SEQUENCE</scope>
    <source>
        <strain evidence="11">IBT 30728</strain>
    </source>
</reference>
<dbReference type="HAMAP" id="MF_00165">
    <property type="entry name" value="Thymidylate_kinase"/>
    <property type="match status" value="1"/>
</dbReference>
<dbReference type="PANTHER" id="PTHR10344:SF1">
    <property type="entry name" value="THYMIDYLATE KINASE"/>
    <property type="match status" value="1"/>
</dbReference>
<dbReference type="GO" id="GO:0006233">
    <property type="term" value="P:dTDP biosynthetic process"/>
    <property type="evidence" value="ECO:0007669"/>
    <property type="project" value="InterPro"/>
</dbReference>
<keyword evidence="5" id="KW-0808">Transferase</keyword>
<evidence type="ECO:0000256" key="1">
    <source>
        <dbReference type="ARBA" id="ARBA00004992"/>
    </source>
</evidence>
<dbReference type="InterPro" id="IPR039430">
    <property type="entry name" value="Thymidylate_kin-like_dom"/>
</dbReference>
<dbReference type="GeneID" id="81620229"/>
<dbReference type="PROSITE" id="PS01331">
    <property type="entry name" value="THYMIDYLATE_KINASE"/>
    <property type="match status" value="1"/>
</dbReference>
<organism evidence="11 12">
    <name type="scientific">Penicillium diatomitis</name>
    <dbReference type="NCBI Taxonomy" id="2819901"/>
    <lineage>
        <taxon>Eukaryota</taxon>
        <taxon>Fungi</taxon>
        <taxon>Dikarya</taxon>
        <taxon>Ascomycota</taxon>
        <taxon>Pezizomycotina</taxon>
        <taxon>Eurotiomycetes</taxon>
        <taxon>Eurotiomycetidae</taxon>
        <taxon>Eurotiales</taxon>
        <taxon>Aspergillaceae</taxon>
        <taxon>Penicillium</taxon>
    </lineage>
</organism>
<dbReference type="GO" id="GO:0004550">
    <property type="term" value="F:nucleoside diphosphate kinase activity"/>
    <property type="evidence" value="ECO:0007669"/>
    <property type="project" value="TreeGrafter"/>
</dbReference>
<evidence type="ECO:0000313" key="11">
    <source>
        <dbReference type="EMBL" id="KAJ5495260.1"/>
    </source>
</evidence>
<dbReference type="EC" id="2.7.4.9" evidence="3"/>
<evidence type="ECO:0000256" key="9">
    <source>
        <dbReference type="ARBA" id="ARBA00022840"/>
    </source>
</evidence>
<keyword evidence="9" id="KW-0067">ATP-binding</keyword>
<proteinExistence type="inferred from homology"/>
<dbReference type="SUPFAM" id="SSF52540">
    <property type="entry name" value="P-loop containing nucleoside triphosphate hydrolases"/>
    <property type="match status" value="1"/>
</dbReference>
<dbReference type="RefSeq" id="XP_056794273.1">
    <property type="nucleotide sequence ID" value="XM_056929980.1"/>
</dbReference>
<dbReference type="PANTHER" id="PTHR10344">
    <property type="entry name" value="THYMIDYLATE KINASE"/>
    <property type="match status" value="1"/>
</dbReference>
<dbReference type="GO" id="GO:0005524">
    <property type="term" value="F:ATP binding"/>
    <property type="evidence" value="ECO:0007669"/>
    <property type="project" value="UniProtKB-KW"/>
</dbReference>
<evidence type="ECO:0000256" key="4">
    <source>
        <dbReference type="ARBA" id="ARBA00017144"/>
    </source>
</evidence>
<dbReference type="GO" id="GO:0004798">
    <property type="term" value="F:dTMP kinase activity"/>
    <property type="evidence" value="ECO:0007669"/>
    <property type="project" value="UniProtKB-EC"/>
</dbReference>
<keyword evidence="8 11" id="KW-0418">Kinase</keyword>
<sequence length="232" mass="25631">MSSSAERSARRGALIVVEGLDRAGKSSQCEMLQTYLAERGHDVKYIRFPDRTTPIGKLIDAYLRGSADQNDHSIHLLFSANRWELAKSMQRDIAAGISIVVDRYSYSGAVYSAAKANPTLSLDWAWQPEIGLPQPDLCLFLNISTEAAAQRGGFGEERYENEKMQTRVREIFRALFDRQDKVCVIDAGRALDEVAKDVHIAVEKCFVNSSRNEPLGTLGPLAPRAGSVPSLS</sequence>
<accession>A0A9W9XMJ4</accession>
<dbReference type="NCBIfam" id="TIGR00041">
    <property type="entry name" value="DTMP_kinase"/>
    <property type="match status" value="1"/>
</dbReference>
<dbReference type="CDD" id="cd01672">
    <property type="entry name" value="TMPK"/>
    <property type="match status" value="1"/>
</dbReference>
<evidence type="ECO:0000256" key="5">
    <source>
        <dbReference type="ARBA" id="ARBA00022679"/>
    </source>
</evidence>
<comment type="pathway">
    <text evidence="1">Pyrimidine metabolism; dTTP biosynthesis.</text>
</comment>
<keyword evidence="7" id="KW-0547">Nucleotide-binding</keyword>
<comment type="caution">
    <text evidence="11">The sequence shown here is derived from an EMBL/GenBank/DDBJ whole genome shotgun (WGS) entry which is preliminary data.</text>
</comment>